<dbReference type="RefSeq" id="XP_001329438.1">
    <property type="nucleotide sequence ID" value="XM_001329403.1"/>
</dbReference>
<dbReference type="InterPro" id="IPR019734">
    <property type="entry name" value="TPR_rpt"/>
</dbReference>
<comment type="subunit">
    <text evidence="3">Component of the ER membrane protein complex (EMC).</text>
</comment>
<dbReference type="AlphaFoldDB" id="A2DQU8"/>
<keyword evidence="3" id="KW-0256">Endoplasmic reticulum</keyword>
<name>A2DQU8_TRIV3</name>
<dbReference type="KEGG" id="tva:4775231"/>
<dbReference type="Proteomes" id="UP000001542">
    <property type="component" value="Unassembled WGS sequence"/>
</dbReference>
<dbReference type="SUPFAM" id="SSF48452">
    <property type="entry name" value="TPR-like"/>
    <property type="match status" value="1"/>
</dbReference>
<comment type="similarity">
    <text evidence="3">Belongs to the EMC2 family.</text>
</comment>
<organism evidence="4 5">
    <name type="scientific">Trichomonas vaginalis (strain ATCC PRA-98 / G3)</name>
    <dbReference type="NCBI Taxonomy" id="412133"/>
    <lineage>
        <taxon>Eukaryota</taxon>
        <taxon>Metamonada</taxon>
        <taxon>Parabasalia</taxon>
        <taxon>Trichomonadida</taxon>
        <taxon>Trichomonadidae</taxon>
        <taxon>Trichomonas</taxon>
    </lineage>
</organism>
<dbReference type="InterPro" id="IPR011990">
    <property type="entry name" value="TPR-like_helical_dom_sf"/>
</dbReference>
<keyword evidence="3" id="KW-0472">Membrane</keyword>
<evidence type="ECO:0000313" key="4">
    <source>
        <dbReference type="EMBL" id="EAY17215.1"/>
    </source>
</evidence>
<dbReference type="EMBL" id="DS113233">
    <property type="protein sequence ID" value="EAY17215.1"/>
    <property type="molecule type" value="Genomic_DNA"/>
</dbReference>
<keyword evidence="1 2" id="KW-0802">TPR repeat</keyword>
<reference evidence="4" key="1">
    <citation type="submission" date="2006-10" db="EMBL/GenBank/DDBJ databases">
        <authorList>
            <person name="Amadeo P."/>
            <person name="Zhao Q."/>
            <person name="Wortman J."/>
            <person name="Fraser-Liggett C."/>
            <person name="Carlton J."/>
        </authorList>
    </citation>
    <scope>NUCLEOTIDE SEQUENCE</scope>
    <source>
        <strain evidence="4">G3</strain>
    </source>
</reference>
<dbReference type="SMR" id="A2DQU8"/>
<protein>
    <recommendedName>
        <fullName evidence="3">ER membrane protein complex subunit 2</fullName>
    </recommendedName>
</protein>
<evidence type="ECO:0000256" key="2">
    <source>
        <dbReference type="PROSITE-ProRule" id="PRU00339"/>
    </source>
</evidence>
<dbReference type="GO" id="GO:0072546">
    <property type="term" value="C:EMC complex"/>
    <property type="evidence" value="ECO:0000318"/>
    <property type="project" value="GO_Central"/>
</dbReference>
<dbReference type="PROSITE" id="PS50005">
    <property type="entry name" value="TPR"/>
    <property type="match status" value="1"/>
</dbReference>
<comment type="function">
    <text evidence="3">Part of the endoplasmic reticulum membrane protein complex (EMC) that enables the energy-independent insertion into endoplasmic reticulum membranes of newly synthesized membrane proteins.</text>
</comment>
<sequence length="235" mass="27299">MEFEQEIQRSIGFRNEALADKLRNVDLKHLPDELLCKIGIVMALSKKEENNDVARTIQKMLVNKHDHSGPFQLIKWLLKLTQGYDRDNLAGQLIDWSDHHSDDILYSRVILYVHDNNDPIEQIGAYVRHLEIFYDDTLAWIELGHLYMKEKLYDRAAFAYEEAISFVDDDSSFYVYAAEARSNMDGDDNKSIARKQLSKAILLDEKNMKAVDMLIELGGPNTEKLIQYRKLMNSK</sequence>
<dbReference type="InParanoid" id="A2DQU8"/>
<dbReference type="PANTHER" id="PTHR12760">
    <property type="entry name" value="TETRATRICOPEPTIDE REPEAT PROTEIN"/>
    <property type="match status" value="1"/>
</dbReference>
<comment type="subcellular location">
    <subcellularLocation>
        <location evidence="3">Endoplasmic reticulum membrane</location>
        <topology evidence="3">Peripheral membrane protein</topology>
        <orientation evidence="3">Cytoplasmic side</orientation>
    </subcellularLocation>
</comment>
<feature type="repeat" description="TPR" evidence="2">
    <location>
        <begin position="137"/>
        <end position="170"/>
    </location>
</feature>
<dbReference type="InterPro" id="IPR039856">
    <property type="entry name" value="EMC2-like"/>
</dbReference>
<proteinExistence type="inferred from homology"/>
<dbReference type="Gene3D" id="1.25.40.10">
    <property type="entry name" value="Tetratricopeptide repeat domain"/>
    <property type="match status" value="1"/>
</dbReference>
<evidence type="ECO:0000256" key="3">
    <source>
        <dbReference type="RuleBase" id="RU367091"/>
    </source>
</evidence>
<dbReference type="OrthoDB" id="124397at2759"/>
<evidence type="ECO:0000256" key="1">
    <source>
        <dbReference type="ARBA" id="ARBA00022803"/>
    </source>
</evidence>
<keyword evidence="5" id="KW-1185">Reference proteome</keyword>
<dbReference type="VEuPathDB" id="TrichDB:TVAGG3_0936930"/>
<dbReference type="VEuPathDB" id="TrichDB:TVAG_291670"/>
<gene>
    <name evidence="4" type="ORF">TVAG_291670</name>
</gene>
<evidence type="ECO:0000313" key="5">
    <source>
        <dbReference type="Proteomes" id="UP000001542"/>
    </source>
</evidence>
<reference evidence="4" key="2">
    <citation type="journal article" date="2007" name="Science">
        <title>Draft genome sequence of the sexually transmitted pathogen Trichomonas vaginalis.</title>
        <authorList>
            <person name="Carlton J.M."/>
            <person name="Hirt R.P."/>
            <person name="Silva J.C."/>
            <person name="Delcher A.L."/>
            <person name="Schatz M."/>
            <person name="Zhao Q."/>
            <person name="Wortman J.R."/>
            <person name="Bidwell S.L."/>
            <person name="Alsmark U.C.M."/>
            <person name="Besteiro S."/>
            <person name="Sicheritz-Ponten T."/>
            <person name="Noel C.J."/>
            <person name="Dacks J.B."/>
            <person name="Foster P.G."/>
            <person name="Simillion C."/>
            <person name="Van de Peer Y."/>
            <person name="Miranda-Saavedra D."/>
            <person name="Barton G.J."/>
            <person name="Westrop G.D."/>
            <person name="Mueller S."/>
            <person name="Dessi D."/>
            <person name="Fiori P.L."/>
            <person name="Ren Q."/>
            <person name="Paulsen I."/>
            <person name="Zhang H."/>
            <person name="Bastida-Corcuera F.D."/>
            <person name="Simoes-Barbosa A."/>
            <person name="Brown M.T."/>
            <person name="Hayes R.D."/>
            <person name="Mukherjee M."/>
            <person name="Okumura C.Y."/>
            <person name="Schneider R."/>
            <person name="Smith A.J."/>
            <person name="Vanacova S."/>
            <person name="Villalvazo M."/>
            <person name="Haas B.J."/>
            <person name="Pertea M."/>
            <person name="Feldblyum T.V."/>
            <person name="Utterback T.R."/>
            <person name="Shu C.L."/>
            <person name="Osoegawa K."/>
            <person name="de Jong P.J."/>
            <person name="Hrdy I."/>
            <person name="Horvathova L."/>
            <person name="Zubacova Z."/>
            <person name="Dolezal P."/>
            <person name="Malik S.B."/>
            <person name="Logsdon J.M. Jr."/>
            <person name="Henze K."/>
            <person name="Gupta A."/>
            <person name="Wang C.C."/>
            <person name="Dunne R.L."/>
            <person name="Upcroft J.A."/>
            <person name="Upcroft P."/>
            <person name="White O."/>
            <person name="Salzberg S.L."/>
            <person name="Tang P."/>
            <person name="Chiu C.-H."/>
            <person name="Lee Y.-S."/>
            <person name="Embley T.M."/>
            <person name="Coombs G.H."/>
            <person name="Mottram J.C."/>
            <person name="Tachezy J."/>
            <person name="Fraser-Liggett C.M."/>
            <person name="Johnson P.J."/>
        </authorList>
    </citation>
    <scope>NUCLEOTIDE SEQUENCE [LARGE SCALE GENOMIC DNA]</scope>
    <source>
        <strain evidence="4">G3</strain>
    </source>
</reference>
<accession>A2DQU8</accession>
<dbReference type="SMART" id="SM00028">
    <property type="entry name" value="TPR"/>
    <property type="match status" value="1"/>
</dbReference>